<name>A0AC61N130_9FIRM</name>
<keyword evidence="1" id="KW-0762">Sugar transport</keyword>
<gene>
    <name evidence="1" type="ORF">JFY71_03595</name>
</gene>
<dbReference type="Proteomes" id="UP000595814">
    <property type="component" value="Chromosome"/>
</dbReference>
<protein>
    <submittedName>
        <fullName evidence="1">PTS sugar transporter subunit IIA</fullName>
    </submittedName>
</protein>
<proteinExistence type="predicted"/>
<dbReference type="EMBL" id="CP066744">
    <property type="protein sequence ID" value="QQK08636.1"/>
    <property type="molecule type" value="Genomic_DNA"/>
</dbReference>
<keyword evidence="2" id="KW-1185">Reference proteome</keyword>
<reference evidence="1 2" key="1">
    <citation type="journal article" date="2022" name="Int. J. Syst. Evol. Microbiol.">
        <title>Miniphocaeibacter halophilus sp. nov., an ammonium-tolerant acetate-producing bacterium isolated from a biogas system.</title>
        <authorList>
            <person name="Schnurer A."/>
            <person name="Singh A."/>
            <person name="Bi S."/>
            <person name="Qiao W."/>
            <person name="Westerholm M."/>
        </authorList>
    </citation>
    <scope>NUCLEOTIDE SEQUENCE [LARGE SCALE GENOMIC DNA]</scope>
    <source>
        <strain evidence="1 2">AMB_01</strain>
    </source>
</reference>
<sequence>MLSLKNIGIEDVSINIYAKNWEDAIEKASKKMLDRGDITREYVTSMINNVRKFGPYIVMTKNVALAHARPEDGAKVTSLHFSTLIPEIEFGSKENDPVKLLIVLSAKDTDSHIKLLAELSKILANSEVIKMLINTDSDETFVKIIKDYV</sequence>
<evidence type="ECO:0000313" key="2">
    <source>
        <dbReference type="Proteomes" id="UP000595814"/>
    </source>
</evidence>
<evidence type="ECO:0000313" key="1">
    <source>
        <dbReference type="EMBL" id="QQK08636.1"/>
    </source>
</evidence>
<keyword evidence="1" id="KW-0813">Transport</keyword>
<organism evidence="1 2">
    <name type="scientific">Miniphocaeibacter halophilus</name>
    <dbReference type="NCBI Taxonomy" id="2931922"/>
    <lineage>
        <taxon>Bacteria</taxon>
        <taxon>Bacillati</taxon>
        <taxon>Bacillota</taxon>
        <taxon>Tissierellia</taxon>
        <taxon>Tissierellales</taxon>
        <taxon>Peptoniphilaceae</taxon>
        <taxon>Miniphocaeibacter</taxon>
    </lineage>
</organism>
<accession>A0AC61N130</accession>